<sequence length="258" mass="27145">MPFIQLQFRRDLSSNWTSNDPTLAPGELGIETDTNLFKIGSGTNWVGTSYGGLQGATASIAVGTVTTLSPGATATVADSGTSYASIFDFGIPQGVTGPTGGTEGIQYTLTGSTIGATFTNFPTATTFTASTWTLFSTISFKVPPNWSSPNSVCWDGHAFYDFSLNNVNYWAVYYTTNLQSTLQPLLGTSATGATNINNAIFSSSPQTYLPFNLIIPSTHLQAGPTGTINLLVYGFTTGTTITLQNPPQISGRVSVALV</sequence>
<reference evidence="2" key="1">
    <citation type="journal article" date="2020" name="Nature">
        <title>Giant virus diversity and host interactions through global metagenomics.</title>
        <authorList>
            <person name="Schulz F."/>
            <person name="Roux S."/>
            <person name="Paez-Espino D."/>
            <person name="Jungbluth S."/>
            <person name="Walsh D.A."/>
            <person name="Denef V.J."/>
            <person name="McMahon K.D."/>
            <person name="Konstantinidis K.T."/>
            <person name="Eloe-Fadrosh E.A."/>
            <person name="Kyrpides N.C."/>
            <person name="Woyke T."/>
        </authorList>
    </citation>
    <scope>NUCLEOTIDE SEQUENCE</scope>
    <source>
        <strain evidence="2">GVMAG-M-3300027734-16</strain>
    </source>
</reference>
<dbReference type="Pfam" id="PF18454">
    <property type="entry name" value="Mtd_N"/>
    <property type="match status" value="1"/>
</dbReference>
<dbReference type="AlphaFoldDB" id="A0A6C0JKU5"/>
<feature type="domain" description="Major tropism determinant N-terminal" evidence="1">
    <location>
        <begin position="7"/>
        <end position="43"/>
    </location>
</feature>
<dbReference type="EMBL" id="MN740413">
    <property type="protein sequence ID" value="QHU05390.1"/>
    <property type="molecule type" value="Genomic_DNA"/>
</dbReference>
<name>A0A6C0JKU5_9ZZZZ</name>
<dbReference type="InterPro" id="IPR041352">
    <property type="entry name" value="Mtd_N"/>
</dbReference>
<dbReference type="SUPFAM" id="SSF69349">
    <property type="entry name" value="Phage fibre proteins"/>
    <property type="match status" value="1"/>
</dbReference>
<evidence type="ECO:0000313" key="2">
    <source>
        <dbReference type="EMBL" id="QHU05390.1"/>
    </source>
</evidence>
<organism evidence="2">
    <name type="scientific">viral metagenome</name>
    <dbReference type="NCBI Taxonomy" id="1070528"/>
    <lineage>
        <taxon>unclassified sequences</taxon>
        <taxon>metagenomes</taxon>
        <taxon>organismal metagenomes</taxon>
    </lineage>
</organism>
<proteinExistence type="predicted"/>
<protein>
    <recommendedName>
        <fullName evidence="1">Major tropism determinant N-terminal domain-containing protein</fullName>
    </recommendedName>
</protein>
<accession>A0A6C0JKU5</accession>
<evidence type="ECO:0000259" key="1">
    <source>
        <dbReference type="Pfam" id="PF18454"/>
    </source>
</evidence>